<dbReference type="EMBL" id="MCGN01000005">
    <property type="protein sequence ID" value="ORY96961.1"/>
    <property type="molecule type" value="Genomic_DNA"/>
</dbReference>
<accession>A0A1X2HDV3</accession>
<dbReference type="AlphaFoldDB" id="A0A1X2HDV3"/>
<evidence type="ECO:0000313" key="2">
    <source>
        <dbReference type="Proteomes" id="UP000242180"/>
    </source>
</evidence>
<protein>
    <submittedName>
        <fullName evidence="1">Uncharacterized protein</fullName>
    </submittedName>
</protein>
<organism evidence="1 2">
    <name type="scientific">Syncephalastrum racemosum</name>
    <name type="common">Filamentous fungus</name>
    <dbReference type="NCBI Taxonomy" id="13706"/>
    <lineage>
        <taxon>Eukaryota</taxon>
        <taxon>Fungi</taxon>
        <taxon>Fungi incertae sedis</taxon>
        <taxon>Mucoromycota</taxon>
        <taxon>Mucoromycotina</taxon>
        <taxon>Mucoromycetes</taxon>
        <taxon>Mucorales</taxon>
        <taxon>Syncephalastraceae</taxon>
        <taxon>Syncephalastrum</taxon>
    </lineage>
</organism>
<dbReference type="InParanoid" id="A0A1X2HDV3"/>
<keyword evidence="2" id="KW-1185">Reference proteome</keyword>
<evidence type="ECO:0000313" key="1">
    <source>
        <dbReference type="EMBL" id="ORY96961.1"/>
    </source>
</evidence>
<gene>
    <name evidence="1" type="ORF">BCR43DRAFT_294687</name>
</gene>
<proteinExistence type="predicted"/>
<sequence>MSSFINLITMHIMSFSNRITIASHNRVPIMTSSAVCGSVPLHHSICRLSRPIYVLHVDASCSRLFNHFLSLLRPSASVSAYSPGISAVLFTVRLSIVRLPVHEVSSPSEICIILIHHPLPVRALSVTAHISICPVAI</sequence>
<comment type="caution">
    <text evidence="1">The sequence shown here is derived from an EMBL/GenBank/DDBJ whole genome shotgun (WGS) entry which is preliminary data.</text>
</comment>
<reference evidence="1 2" key="1">
    <citation type="submission" date="2016-07" db="EMBL/GenBank/DDBJ databases">
        <title>Pervasive Adenine N6-methylation of Active Genes in Fungi.</title>
        <authorList>
            <consortium name="DOE Joint Genome Institute"/>
            <person name="Mondo S.J."/>
            <person name="Dannebaum R.O."/>
            <person name="Kuo R.C."/>
            <person name="Labutti K."/>
            <person name="Haridas S."/>
            <person name="Kuo A."/>
            <person name="Salamov A."/>
            <person name="Ahrendt S.R."/>
            <person name="Lipzen A."/>
            <person name="Sullivan W."/>
            <person name="Andreopoulos W.B."/>
            <person name="Clum A."/>
            <person name="Lindquist E."/>
            <person name="Daum C."/>
            <person name="Ramamoorthy G.K."/>
            <person name="Gryganskyi A."/>
            <person name="Culley D."/>
            <person name="Magnuson J.K."/>
            <person name="James T.Y."/>
            <person name="O'Malley M.A."/>
            <person name="Stajich J.E."/>
            <person name="Spatafora J.W."/>
            <person name="Visel A."/>
            <person name="Grigoriev I.V."/>
        </authorList>
    </citation>
    <scope>NUCLEOTIDE SEQUENCE [LARGE SCALE GENOMIC DNA]</scope>
    <source>
        <strain evidence="1 2">NRRL 2496</strain>
    </source>
</reference>
<dbReference type="Proteomes" id="UP000242180">
    <property type="component" value="Unassembled WGS sequence"/>
</dbReference>
<name>A0A1X2HDV3_SYNRA</name>